<evidence type="ECO:0000256" key="5">
    <source>
        <dbReference type="ARBA" id="ARBA00023163"/>
    </source>
</evidence>
<dbReference type="InterPro" id="IPR027417">
    <property type="entry name" value="P-loop_NTPase"/>
</dbReference>
<dbReference type="Gene3D" id="1.10.10.10">
    <property type="entry name" value="Winged helix-like DNA-binding domain superfamily/Winged helix DNA-binding domain"/>
    <property type="match status" value="2"/>
</dbReference>
<evidence type="ECO:0000259" key="8">
    <source>
        <dbReference type="PROSITE" id="PS51755"/>
    </source>
</evidence>
<reference evidence="10" key="1">
    <citation type="journal article" date="2019" name="Int. J. Syst. Evol. Microbiol.">
        <title>The Global Catalogue of Microorganisms (GCM) 10K type strain sequencing project: providing services to taxonomists for standard genome sequencing and annotation.</title>
        <authorList>
            <consortium name="The Broad Institute Genomics Platform"/>
            <consortium name="The Broad Institute Genome Sequencing Center for Infectious Disease"/>
            <person name="Wu L."/>
            <person name="Ma J."/>
        </authorList>
    </citation>
    <scope>NUCLEOTIDE SEQUENCE [LARGE SCALE GENOMIC DNA]</scope>
    <source>
        <strain evidence="10">JCM 9918</strain>
    </source>
</reference>
<keyword evidence="4 6" id="KW-0238">DNA-binding</keyword>
<feature type="DNA-binding region" description="OmpR/PhoB-type" evidence="6">
    <location>
        <begin position="1"/>
        <end position="61"/>
    </location>
</feature>
<evidence type="ECO:0000256" key="2">
    <source>
        <dbReference type="ARBA" id="ARBA00023012"/>
    </source>
</evidence>
<dbReference type="InterPro" id="IPR016032">
    <property type="entry name" value="Sig_transdc_resp-reg_C-effctor"/>
</dbReference>
<dbReference type="EMBL" id="JBHSNZ010000031">
    <property type="protein sequence ID" value="MFC5812171.1"/>
    <property type="molecule type" value="Genomic_DNA"/>
</dbReference>
<dbReference type="PROSITE" id="PS51755">
    <property type="entry name" value="OMPR_PHOB"/>
    <property type="match status" value="1"/>
</dbReference>
<dbReference type="InterPro" id="IPR036388">
    <property type="entry name" value="WH-like_DNA-bd_sf"/>
</dbReference>
<feature type="domain" description="OmpR/PhoB-type" evidence="8">
    <location>
        <begin position="1"/>
        <end position="61"/>
    </location>
</feature>
<dbReference type="InterPro" id="IPR019734">
    <property type="entry name" value="TPR_rpt"/>
</dbReference>
<name>A0ABW1BH03_9ACTN</name>
<dbReference type="InterPro" id="IPR051677">
    <property type="entry name" value="AfsR-DnrI-RedD_regulator"/>
</dbReference>
<dbReference type="SUPFAM" id="SSF48452">
    <property type="entry name" value="TPR-like"/>
    <property type="match status" value="2"/>
</dbReference>
<keyword evidence="5" id="KW-0804">Transcription</keyword>
<evidence type="ECO:0000313" key="9">
    <source>
        <dbReference type="EMBL" id="MFC5812171.1"/>
    </source>
</evidence>
<keyword evidence="3" id="KW-0805">Transcription regulation</keyword>
<dbReference type="SMART" id="SM00028">
    <property type="entry name" value="TPR"/>
    <property type="match status" value="7"/>
</dbReference>
<feature type="compositionally biased region" description="Pro residues" evidence="7">
    <location>
        <begin position="233"/>
        <end position="260"/>
    </location>
</feature>
<dbReference type="Pfam" id="PF03704">
    <property type="entry name" value="BTAD"/>
    <property type="match status" value="1"/>
</dbReference>
<dbReference type="SMART" id="SM01043">
    <property type="entry name" value="BTAD"/>
    <property type="match status" value="1"/>
</dbReference>
<feature type="compositionally biased region" description="Low complexity" evidence="7">
    <location>
        <begin position="261"/>
        <end position="280"/>
    </location>
</feature>
<sequence>MLLLEANRVVPVPRLVEAAWDDDPPVSASHQIRKAVAELRQRIPGGAEMILTDGPGYRASVGEDQLDLSQYRSRLRRARTAVEEGRRALAAEELRAAMELWRGPVMAGFGGSVIDAASAALEEQHLAAAEQLFSLQLSAGEASSVVGELRVLVNQHPLRETLRGQLMLALYRTGRQAEALEEYGRVRHLLAEELGIDPSGALTKLYEDILRQSPELALPEPVREPAAPSATVPAPPAGDPGPTTPPALPAAPPALPPALPAAPSALPSALPAPSASTPSAVPAPPPPAMPAAPSTLPYALRDFSGRAAEMDWIRETALDEDGVWAHIVAIDGMGGSGKTALAVQAAHQLAPYWPDSQLFVDMRGFTPGQEPLSSAAALDALLASAGVPSEELPDDPAARTALWRSITAQRRLLIVLDNAATAEQVMPLIPASPDCLTLVTSRPRLVDLDGARWLSLDVLTDDDATELLARTLGRESVEREPEACAQLIRLCGRLPLAIRISAARLRNRSHWTIQRLVDRLRDETRRLDELNSTGRSVAVVLRMSYQAMDDGKRTAFRLLGLHPGRNIDPADAGALLDCHPHDAEEVLEHLLDAHLLEQREPGWYRMHDLVRSFARGLLGTEQAGEQENQAVGRLLDHYVLTAESACDTLFPKRPRFPEFLPPGRPLHPGFATADEALQWLDRQRDSLLSAVDLAVANGHLLHAAYLPRALGFHSHIRNYPHDLQETNRAAVAAARSLGQPVLLRISLTNLAMGQWRLGLYEESAAHLREALDVARGGDRLGEAVCMSRLGQVYNSLGKFAEALELLTGSAHLQQELGQVREEAVSLGLLSSVNARLGRYQESFDAAARSLALYREIGEISNSIVSLSTLALALLGLRRPQTALERLDEALQLCDRLNKPANTALILSYCADAYVMLGRPEQALPYIERAAELAAAETTARRATVENAAGRVLRALGKYSEARDRHRNAHDLASGIAFRYETAQALHGLARAGEELGDVAGAEEHRRRADELFAEMGVPHEARHLA</sequence>
<evidence type="ECO:0000313" key="10">
    <source>
        <dbReference type="Proteomes" id="UP001596112"/>
    </source>
</evidence>
<dbReference type="InterPro" id="IPR005158">
    <property type="entry name" value="BTAD"/>
</dbReference>
<gene>
    <name evidence="9" type="ORF">ACFQGO_32450</name>
</gene>
<dbReference type="PANTHER" id="PTHR35807:SF1">
    <property type="entry name" value="TRANSCRIPTIONAL REGULATOR REDD"/>
    <property type="match status" value="1"/>
</dbReference>
<dbReference type="Gene3D" id="1.25.40.10">
    <property type="entry name" value="Tetratricopeptide repeat domain"/>
    <property type="match status" value="3"/>
</dbReference>
<evidence type="ECO:0000256" key="4">
    <source>
        <dbReference type="ARBA" id="ARBA00023125"/>
    </source>
</evidence>
<proteinExistence type="inferred from homology"/>
<dbReference type="InterPro" id="IPR011990">
    <property type="entry name" value="TPR-like_helical_dom_sf"/>
</dbReference>
<comment type="caution">
    <text evidence="9">The sequence shown here is derived from an EMBL/GenBank/DDBJ whole genome shotgun (WGS) entry which is preliminary data.</text>
</comment>
<keyword evidence="2" id="KW-0902">Two-component regulatory system</keyword>
<evidence type="ECO:0000256" key="6">
    <source>
        <dbReference type="PROSITE-ProRule" id="PRU01091"/>
    </source>
</evidence>
<dbReference type="PRINTS" id="PR00364">
    <property type="entry name" value="DISEASERSIST"/>
</dbReference>
<accession>A0ABW1BH03</accession>
<dbReference type="Pfam" id="PF13424">
    <property type="entry name" value="TPR_12"/>
    <property type="match status" value="2"/>
</dbReference>
<dbReference type="RefSeq" id="WP_272170267.1">
    <property type="nucleotide sequence ID" value="NZ_JAQOSL010000016.1"/>
</dbReference>
<dbReference type="PANTHER" id="PTHR35807">
    <property type="entry name" value="TRANSCRIPTIONAL REGULATOR REDD-RELATED"/>
    <property type="match status" value="1"/>
</dbReference>
<dbReference type="InterPro" id="IPR001867">
    <property type="entry name" value="OmpR/PhoB-type_DNA-bd"/>
</dbReference>
<dbReference type="Proteomes" id="UP001596112">
    <property type="component" value="Unassembled WGS sequence"/>
</dbReference>
<keyword evidence="10" id="KW-1185">Reference proteome</keyword>
<dbReference type="Gene3D" id="1.10.8.430">
    <property type="entry name" value="Helical domain of apoptotic protease-activating factors"/>
    <property type="match status" value="1"/>
</dbReference>
<organism evidence="9 10">
    <name type="scientific">Streptomyces heilongjiangensis</name>
    <dbReference type="NCBI Taxonomy" id="945052"/>
    <lineage>
        <taxon>Bacteria</taxon>
        <taxon>Bacillati</taxon>
        <taxon>Actinomycetota</taxon>
        <taxon>Actinomycetes</taxon>
        <taxon>Kitasatosporales</taxon>
        <taxon>Streptomycetaceae</taxon>
        <taxon>Streptomyces</taxon>
    </lineage>
</organism>
<dbReference type="InterPro" id="IPR042197">
    <property type="entry name" value="Apaf_helical"/>
</dbReference>
<dbReference type="Gene3D" id="3.40.50.300">
    <property type="entry name" value="P-loop containing nucleotide triphosphate hydrolases"/>
    <property type="match status" value="1"/>
</dbReference>
<dbReference type="SUPFAM" id="SSF52540">
    <property type="entry name" value="P-loop containing nucleoside triphosphate hydrolases"/>
    <property type="match status" value="1"/>
</dbReference>
<dbReference type="SUPFAM" id="SSF46894">
    <property type="entry name" value="C-terminal effector domain of the bipartite response regulators"/>
    <property type="match status" value="1"/>
</dbReference>
<feature type="region of interest" description="Disordered" evidence="7">
    <location>
        <begin position="221"/>
        <end position="288"/>
    </location>
</feature>
<protein>
    <submittedName>
        <fullName evidence="9">BTAD domain-containing putative transcriptional regulator</fullName>
    </submittedName>
</protein>
<dbReference type="CDD" id="cd15831">
    <property type="entry name" value="BTAD"/>
    <property type="match status" value="1"/>
</dbReference>
<evidence type="ECO:0000256" key="1">
    <source>
        <dbReference type="ARBA" id="ARBA00005820"/>
    </source>
</evidence>
<evidence type="ECO:0000256" key="7">
    <source>
        <dbReference type="SAM" id="MobiDB-lite"/>
    </source>
</evidence>
<evidence type="ECO:0000256" key="3">
    <source>
        <dbReference type="ARBA" id="ARBA00023015"/>
    </source>
</evidence>
<comment type="similarity">
    <text evidence="1">Belongs to the AfsR/DnrI/RedD regulatory family.</text>
</comment>